<feature type="region of interest" description="Disordered" evidence="10">
    <location>
        <begin position="1216"/>
        <end position="1244"/>
    </location>
</feature>
<feature type="transmembrane region" description="Helical" evidence="11">
    <location>
        <begin position="3864"/>
        <end position="3884"/>
    </location>
</feature>
<feature type="transmembrane region" description="Helical" evidence="11">
    <location>
        <begin position="4872"/>
        <end position="4902"/>
    </location>
</feature>
<dbReference type="GO" id="GO:0051278">
    <property type="term" value="P:fungal-type cell wall polysaccharide biosynthetic process"/>
    <property type="evidence" value="ECO:0007669"/>
    <property type="project" value="TreeGrafter"/>
</dbReference>
<evidence type="ECO:0000256" key="4">
    <source>
        <dbReference type="ARBA" id="ARBA00022676"/>
    </source>
</evidence>
<comment type="catalytic activity">
    <reaction evidence="9">
        <text>[(1-&gt;3)-beta-D-glucosyl](n) + UDP-alpha-D-glucose = [(1-&gt;3)-beta-D-glucosyl](n+1) + UDP + H(+)</text>
        <dbReference type="Rhea" id="RHEA:21476"/>
        <dbReference type="Rhea" id="RHEA-COMP:11146"/>
        <dbReference type="Rhea" id="RHEA-COMP:14303"/>
        <dbReference type="ChEBI" id="CHEBI:15378"/>
        <dbReference type="ChEBI" id="CHEBI:37671"/>
        <dbReference type="ChEBI" id="CHEBI:58223"/>
        <dbReference type="ChEBI" id="CHEBI:58885"/>
        <dbReference type="EC" id="2.4.1.34"/>
    </reaction>
</comment>
<evidence type="ECO:0000256" key="1">
    <source>
        <dbReference type="ARBA" id="ARBA00004141"/>
    </source>
</evidence>
<dbReference type="SMART" id="SM01205">
    <property type="entry name" value="FKS1_dom1"/>
    <property type="match status" value="1"/>
</dbReference>
<feature type="compositionally biased region" description="Polar residues" evidence="10">
    <location>
        <begin position="1225"/>
        <end position="1240"/>
    </location>
</feature>
<protein>
    <recommendedName>
        <fullName evidence="3">1,3-beta-glucan synthase</fullName>
        <ecNumber evidence="3">2.4.1.34</ecNumber>
    </recommendedName>
</protein>
<dbReference type="GO" id="GO:0000148">
    <property type="term" value="C:1,3-beta-D-glucan synthase complex"/>
    <property type="evidence" value="ECO:0007669"/>
    <property type="project" value="InterPro"/>
</dbReference>
<feature type="region of interest" description="Disordered" evidence="10">
    <location>
        <begin position="2563"/>
        <end position="2622"/>
    </location>
</feature>
<dbReference type="GO" id="GO:0006075">
    <property type="term" value="P:(1-&gt;3)-beta-D-glucan biosynthetic process"/>
    <property type="evidence" value="ECO:0007669"/>
    <property type="project" value="InterPro"/>
</dbReference>
<feature type="compositionally biased region" description="Acidic residues" evidence="10">
    <location>
        <begin position="2018"/>
        <end position="2030"/>
    </location>
</feature>
<feature type="region of interest" description="Disordered" evidence="10">
    <location>
        <begin position="4300"/>
        <end position="4329"/>
    </location>
</feature>
<feature type="transmembrane region" description="Helical" evidence="11">
    <location>
        <begin position="5157"/>
        <end position="5176"/>
    </location>
</feature>
<feature type="compositionally biased region" description="Low complexity" evidence="10">
    <location>
        <begin position="3451"/>
        <end position="3460"/>
    </location>
</feature>
<feature type="transmembrane region" description="Helical" evidence="11">
    <location>
        <begin position="3938"/>
        <end position="3956"/>
    </location>
</feature>
<evidence type="ECO:0000256" key="8">
    <source>
        <dbReference type="ARBA" id="ARBA00023136"/>
    </source>
</evidence>
<feature type="region of interest" description="Disordered" evidence="10">
    <location>
        <begin position="3443"/>
        <end position="3499"/>
    </location>
</feature>
<dbReference type="GO" id="GO:0005886">
    <property type="term" value="C:plasma membrane"/>
    <property type="evidence" value="ECO:0007669"/>
    <property type="project" value="TreeGrafter"/>
</dbReference>
<feature type="transmembrane region" description="Helical" evidence="11">
    <location>
        <begin position="3896"/>
        <end position="3918"/>
    </location>
</feature>
<dbReference type="EC" id="2.4.1.34" evidence="3"/>
<evidence type="ECO:0000256" key="10">
    <source>
        <dbReference type="SAM" id="MobiDB-lite"/>
    </source>
</evidence>
<feature type="transmembrane region" description="Helical" evidence="11">
    <location>
        <begin position="5211"/>
        <end position="5234"/>
    </location>
</feature>
<evidence type="ECO:0000256" key="3">
    <source>
        <dbReference type="ARBA" id="ARBA00012589"/>
    </source>
</evidence>
<feature type="compositionally biased region" description="Polar residues" evidence="10">
    <location>
        <begin position="2738"/>
        <end position="2751"/>
    </location>
</feature>
<keyword evidence="6 11" id="KW-0812">Transmembrane</keyword>
<feature type="transmembrane region" description="Helical" evidence="11">
    <location>
        <begin position="5055"/>
        <end position="5077"/>
    </location>
</feature>
<dbReference type="EMBL" id="JAEPRD010000069">
    <property type="protein sequence ID" value="KAG2201638.1"/>
    <property type="molecule type" value="Genomic_DNA"/>
</dbReference>
<sequence>MSGHDSNANFSFPEKSQPESYQNSPEINITPSSPNDINQKLIEAKTAVILLKSSRLCTKNEYTQWLLKLLYQPCSRKDEDGKNVVYLSRSRRKIWATDFSINPADPSKIDVINRHKDQLYVITPKTTIMTLNQENRLVYIIDMSSSLATVGNTRSDILLSEVFETLKNSLEGLVQPFSMQVSPTEKAVVQPFLCLTVMADCSQFASNVNVIPMLVEHPTMRVFTQNAIINANNIHTIIRKLRSEFMDFQNDTTQFRKSMKKNRPNMGYDLDVGNEVAPPGGVGILDATSFPKHVKSKSYSADSTPVIPTTTKSKSSGQLHTSLSNKDLLQKVKDTAYHSSKKEVWGIGKSGANLSRILHAGHFALKLLPKQGRAQLILITDGAMKSNVHDNTFVRQFAEEDITCHIIQIGYASSFIPGRNFGFVPDTEILQFLARATCGTFMYSEKCLQKLDTNTSYSQEESSPTTTSKSYPVIQFVDLNKAKHILTPNIFHRQFLFRETVLTRYHHSESVLQAEKDSGIPHRRDNVETNNELRSRFNFPWDPYAKPPEGDWRLLKYREYILPSEFSHIIAARAREGFTVQSVTFDDGTGSKHVDSGIQDLEVPDFSAVRKERIQIVMIMRWQPNVSIEYRIRATWLPTIIGKCDSYKSEDILMSSGIFSRGKAPRAEIFVRTDASFAHMLQNWDVFRRRAQMMGVVTGSIYFGETYAAPVYSKIEKLKSYLVDIYEGDEILKTVIGFPNKFWMSASSASNSGETASTIRPDAQHMNSSSSRIGMSHQNMQFIDSFKVFWERVNNSDSRARTRSWYDPACIDLLVGDVSPYMTPKLTSTSTQDFVSNVEEDILLMVGNVKSVMREWSDFESKDGTFVKMMLKITTSPLALSEEKVKDYFTTSLGYPPSFCELRVRHEYGRLITLRLLFFNVEVLVRKRTTENLIHLLKTTDNTKASCNMICKRPFSRLLMRDPKHFGDAVLETQPETPGSEKAIGNLTKNQSRSKAWYLPVAMWLTSEYIVRDYLQHMTWTWQTDSYQDVYHRENKMMPIHDLAFQFLCQARLNQNYQLVSPLPDSTHFYQEISLPTRDGKSTSVCAIQYFVWKDSVTGKITTELWMEPSGSFESDQYDLVKKWTFEPDRKTISQLVTFDQIHAVGRSKGVGDFKDKKKGTLQTVKAPDEDTAVMMLPQLFDVASVLRCNKFVVASFKLPQYKMVPLPQFKLKTLPPTPTHLDDNGNSQQDPNSDHSGYSTPVIRNKGFPSRSNRYLRRHAAASNLSLESSIPSSPIPMDTSYLFSFRPDQLLNKNKEVIAKLDIVLQDYVLLHYFVERSLDYISNGEILMSHHDVGTAFWQDLKNALQSVNKEGEISSTGLIPDLRQTRCFVKVFDPRSFVVILFPSLESVSTGLLKLQEENEGFTRSKIELCKSLDVFMFECVREKPMRPTKADVRFENPLEADSRYPVDDIISEEDSITIKHVKHLIHESDGLGVMLRPELFEGEYSTCQNQAQLTDRVLRVAQDVSRYYSNSFLKSFYTCLMRGFMVDDDDLNKVLEVCSESTMEIDITGFVNIMSMQKRESVQCDTQEAEIQGKFDTIFHQYFESVQTKEGTGFNLFYYKPPFSRNDNYNPRQDNMSFDDKISHIVNLVAYSQAPLLIRLYAAYKTDYTDDPESNLCPEIVIPVSSIPTSYSGQTTDGEEFNLEKGGAKTNEKFPFNVGNTKVYLRIVCLNMSRSVLDDYVINDNVIPAASETLIRSMQSQPECFSSLSQDQQVALAETDSRINWFLKEETIHGLLKFPSISLSTLKYVESQLSVPTPYAGYPTSIVLPFEFVKNYAESRTIFMNELEKDSCLKNNGKYQMKRVGDYFYVCEDATYNMGEESSYSNNASPIATDNSQIPVPESDSLIDTNVSDDFCDGLGISISQHSEKYDDDDNSEGEEEVGEYKEETSVPIDKRPLYWLILIPHERYMQIYFYSKIQSIVAGFEILSPIKEKIKSVQERTNRLVLLNSLQETRVCSKYLEALDEKASSEMYSDEEESEEDSSTEEIPASINRSFEVTKYQPNQFSCPLVFTKRFPLHWRLQPNVAIKFLTTDVLRLFTVVNRPNMFVIERDGSIVYCKIYEETIGGESEGSPRTCYGSPVQTLSGKPTDDDAQTLVTINMPEPGSKRELTITSATSPRPRGTNSSRPLLNEKRELVLEVYGIDLPSWVEREFVNLIDNRLVSQITLNEIQQYFVRNSTSKPTPADVEFILPTHKPPTHREMLRVPSLVNSPYVLLQFFKKSIMADNIRPLTGPYVKEAVENYYRSAFHSKEADAVQDGIKREQKGQDLSAFIIIVQNAYLELHPPLNYWRVKVLQDDNSGNNFDPEVIHDCLEEEFREATTGTTYNNIGVDIWVIGAVDGDALMQHIYECYRRSLCDYFIEKTVTIDLGAALSSDGALTKAVTAKPESRLGTVLRNKFIESVLFILKKASELKSPTVSSMDAEIQTTPWCMDDLIRYLDVELRKIDPSLRPTVAWTSLGNSVWGDSDDVPNPDCNWELYRGFHYRQRQKLQSNIRLVAISGLDEFVEKLGSVSEAFSQDRRPSDTDSQKGRSRRSSGDSANTDHSQKKSKAGTHDHSRASSALSNSGTFSKNGPRMDSKKHCFMIMTLDVHRLSIYAYNWSESVSQELFNGLFRVANRQEARSQLMSNILHQKMGLFHHTAPMKSIVERFATTSVQTVNKSLSSHFMSSGTTYSASTPIIHLTSPKKSTRQYETTNKLDTTPVSRTPGGGRRNNSNNFPFVNSGPVAASMLDLKDIIAFPTTAPSREQIETPKTGVTTPSHMTQLIEQEKHIDRILQKSAIQNAELDHALMDSITDSVADTIRSKDFDILRRHGQPFLEAFLRRAKLQSAHRKALKVYLKWRKRYGDPSAEIGSTERLSRPEVSTIMRSSRVLHFCRTPLIFCDPEKDWTTLQEASAGRGVVVEWFKNMGNALMSEYAKYLEGADMQLIDFAKSESNIGSGESTLRTSKFSLGKKMTAECPPTYLLRVFEGGSIICEVRLTSVFVSVTLYTLHRQYGRLDYNRFRRDSRIKKRENFKRFEENSGNFKQMIHINSFVYDFQLHYIQKMLNDISQVPADLDILYFIRRFARINQQPSPYSKNRIIHGFYQFEVENINCKSFFENLFKNAPRHGLTNILASHGYTAVAVSSDDLSFKTSEKQDSTSWKYTLVMCSAMDNACELSDDDAKQVTTQKIIVEYFILAVYQGRVSPEFMTKASWIKSGDKLNGLAHLCLQEESLNLADIVSSARTRLDGIVSEVIIRSKRVHDWSQLYSADLSLEKNVRTVPEHPELIELMSEFDRIDMTEADENMAMIFKMKLDWNAALNTVKMLTKSKTKDFHEGGRRHLLLYSARYMEFMLHLRVDSGKQIQGWVVSREKRADKTVFDGAEKEQMTSLSKIFYYYMWRIIAGRTSGIFSHNQHHPLPQQQQQQQQQQRFDRDTRTSYTQYDGSSDLDWVDSSSSVRSDFPEPPPHPVADIDLFNNLREDIHSSSRYLRCAPSTESLVALLEAKRTRTPKGVNASSIRSPTPTPQPSQDLSSETLVNGPHNSVLYPAWTTAAHFQNLPSYKQIQDIFVSLKNAFGFQYDSMINMVDHLMVMLDSRASRMTPALALLTLHADYIGGPNANYRKWYFAAQLDLDDAIGDKNAATRVAENQETAAIDENQQQTLTEAEQQWRSRMEQMSDHDRIRQLALWLMIWGEASVIRFCPEALCFIFKLADDAVESKSTEVAPEGDYMDTIITPLYDFVKDQVYRNDKANNSIRRDKDHADVIGYDDVNQLFWYPETITRLVLNDKTKFMTIASTKRYDSLRDMNWKKAFQKTFKEKRSWMHLAVNFTRIWIIHIVSFWYYIAANSGILYLDDDKEISEKETSVKISMAALGGVVATLLVMLGSFVEYIYVPMNFQRAGILSRRMVILVLILVLNAGPSVYCIKLNRTGTLSMVVAVAQLLISLITSVYFAIIPQSRLFIRSTKAKDERKTPASQTFTASFPHLKRTDRLISIGLWSCVFGCKLLESYFFIALSFKDPLKAIANMKVLECQDAITGSLLCSYMPSISLVLMLLMELVLFFLDTYLWYVIWNTVFSVARSFYLGISIWSPWRNIFSRLPKRIYAKILAASELDIQLQPKILCSQVWNALVISMFREHLLSPDHVSKLLYRQMPGLGTNKPSLKAPNFFVSQEDVAFKTEYYPQKSEASRRMQFFAQSLTTPMPESLPVPNMPTFTVMTPHYGEKIILSLREIIREEDKNARMTLLEYLKQLHPFEWENFVKDTKVLADEDPDQPQDETVTVKSQSNMSSATDEKAERQHKIDDLPFYCVGFKSSAPEYTLRTRIWASLRSQTLYRTITGFMNYQKAIKLLYRVETPALGGGSPGISEIELEQMANRKFTFIVAMQRYTSFNAEEKESVEYILKAYPNLQIAYLEQVKTPREDPNDPIKFDSVYYSALIDGYCAVKADGSRTPKYRIRLPGNPILGDGKSDNQNTALIYYRGEYLQLIDANQDNYLEECIKIRNVLGEFEEMYPSNESPYANDTSGKSPVAIVGAREYIFSENVGVLGDVAAGKEQTFGTLTQRIMATIGGRLHYGHPDFLHAIFMTTRGGVSKAQKGLHLNEDIYAGMNAFERGGRIKHVEYYQCGKGRDLGFGSVLNFVTKIGTGMGEQMLSREYYYLGTQLPLDRFLTFFYAHPGFHINNIFIMLSVHMFMFVLLFVGATSVPLTLCEFDVNAGPDSPQKPDGCYNLNPVFDWLKRVVISIFAIIFVAFLPLFLQELTERGFFRACSRLCKHMLSMSPFFEIFITQTYANAILNNLSFGGAQYIGTGRGFATARLPFSLLYSRFADTSMYVGARMCMILFFGSLVLWIPHLAYFWITVMALVLSPFVFNPHQFSMTDFLVDYREYIRWLSRGNGVTNDNSWIGFCRFTRMRTTGVKKKQLGEPKSAKQQSRARFGVILFSEIVLPFILAVLCTVAYMFIRSIDPIDNTKPYKGPSALLRVAVISFGPILLNAGVLAVLFMVSLTGGCVASLCCGVKFGATIAAIAHGWAVFNFILFFEILYFLENWNFTHVILGMIAVASVQRFIFKLMTVLLLTREFNGDQSNQGWWTGRWYGRGFGWHAFTQPLREFVCKTVEMSLFATDFIMGHFILFFLFCVCLIPGIDKWHSLMLFWLKPKEQIQEPIYSASQKSKRRRISIFYGFLLVIMFVLFAGLLVAPHIIGPRLNLKITLPI</sequence>
<feature type="region of interest" description="Disordered" evidence="10">
    <location>
        <begin position="2153"/>
        <end position="2174"/>
    </location>
</feature>
<feature type="compositionally biased region" description="Polar residues" evidence="10">
    <location>
        <begin position="2157"/>
        <end position="2174"/>
    </location>
</feature>
<name>A0A8H7V352_9FUNG</name>
<dbReference type="PANTHER" id="PTHR12741:SF48">
    <property type="entry name" value="1,3-BETA-GLUCAN SYNTHASE COMPONENT FKS1-RELATED"/>
    <property type="match status" value="1"/>
</dbReference>
<feature type="compositionally biased region" description="Polar residues" evidence="10">
    <location>
        <begin position="18"/>
        <end position="35"/>
    </location>
</feature>
<feature type="compositionally biased region" description="Polar residues" evidence="10">
    <location>
        <begin position="2606"/>
        <end position="2618"/>
    </location>
</feature>
<feature type="transmembrane region" description="Helical" evidence="11">
    <location>
        <begin position="5084"/>
        <end position="5108"/>
    </location>
</feature>
<keyword evidence="14" id="KW-1185">Reference proteome</keyword>
<keyword evidence="4" id="KW-0328">Glycosyltransferase</keyword>
<dbReference type="InterPro" id="IPR056261">
    <property type="entry name" value="FKS1-like_dom2"/>
</dbReference>
<feature type="compositionally biased region" description="Polar residues" evidence="10">
    <location>
        <begin position="3545"/>
        <end position="3564"/>
    </location>
</feature>
<feature type="domain" description="1,3-beta-glucan synthase component FKS1-like" evidence="12">
    <location>
        <begin position="3710"/>
        <end position="3819"/>
    </location>
</feature>
<dbReference type="Pfam" id="PF14288">
    <property type="entry name" value="FKS1_dom1"/>
    <property type="match status" value="1"/>
</dbReference>
<feature type="transmembrane region" description="Helical" evidence="11">
    <location>
        <begin position="4771"/>
        <end position="4788"/>
    </location>
</feature>
<feature type="transmembrane region" description="Helical" evidence="11">
    <location>
        <begin position="4100"/>
        <end position="4123"/>
    </location>
</feature>
<feature type="transmembrane region" description="Helical" evidence="11">
    <location>
        <begin position="3963"/>
        <end position="3985"/>
    </location>
</feature>
<organism evidence="13 14">
    <name type="scientific">Mucor saturninus</name>
    <dbReference type="NCBI Taxonomy" id="64648"/>
    <lineage>
        <taxon>Eukaryota</taxon>
        <taxon>Fungi</taxon>
        <taxon>Fungi incertae sedis</taxon>
        <taxon>Mucoromycota</taxon>
        <taxon>Mucoromycotina</taxon>
        <taxon>Mucoromycetes</taxon>
        <taxon>Mucorales</taxon>
        <taxon>Mucorineae</taxon>
        <taxon>Mucoraceae</taxon>
        <taxon>Mucor</taxon>
    </lineage>
</organism>
<evidence type="ECO:0000256" key="5">
    <source>
        <dbReference type="ARBA" id="ARBA00022679"/>
    </source>
</evidence>
<feature type="compositionally biased region" description="Low complexity" evidence="10">
    <location>
        <begin position="3474"/>
        <end position="3490"/>
    </location>
</feature>
<feature type="transmembrane region" description="Helical" evidence="11">
    <location>
        <begin position="4069"/>
        <end position="4094"/>
    </location>
</feature>
<proteinExistence type="inferred from homology"/>
<dbReference type="Proteomes" id="UP000603453">
    <property type="component" value="Unassembled WGS sequence"/>
</dbReference>
<evidence type="ECO:0000256" key="6">
    <source>
        <dbReference type="ARBA" id="ARBA00022692"/>
    </source>
</evidence>
<dbReference type="PANTHER" id="PTHR12741">
    <property type="entry name" value="LYST-INTERACTING PROTEIN LIP5 DOPAMINE RESPONSIVE PROTEIN DRG-1"/>
    <property type="match status" value="1"/>
</dbReference>
<gene>
    <name evidence="13" type="ORF">INT47_003864</name>
</gene>
<dbReference type="InterPro" id="IPR003440">
    <property type="entry name" value="Glyco_trans_48_dom"/>
</dbReference>
<keyword evidence="7 11" id="KW-1133">Transmembrane helix</keyword>
<comment type="similarity">
    <text evidence="2">Belongs to the glycosyltransferase 48 family.</text>
</comment>
<dbReference type="OrthoDB" id="43547at2759"/>
<evidence type="ECO:0000256" key="9">
    <source>
        <dbReference type="ARBA" id="ARBA00047777"/>
    </source>
</evidence>
<dbReference type="GO" id="GO:0003843">
    <property type="term" value="F:1,3-beta-D-glucan synthase activity"/>
    <property type="evidence" value="ECO:0007669"/>
    <property type="project" value="UniProtKB-EC"/>
</dbReference>
<feature type="transmembrane region" description="Helical" evidence="11">
    <location>
        <begin position="5014"/>
        <end position="5035"/>
    </location>
</feature>
<feature type="region of interest" description="Disordered" evidence="10">
    <location>
        <begin position="2732"/>
        <end position="2767"/>
    </location>
</feature>
<feature type="transmembrane region" description="Helical" evidence="11">
    <location>
        <begin position="4968"/>
        <end position="4993"/>
    </location>
</feature>
<evidence type="ECO:0000259" key="12">
    <source>
        <dbReference type="SMART" id="SM01205"/>
    </source>
</evidence>
<evidence type="ECO:0000313" key="14">
    <source>
        <dbReference type="Proteomes" id="UP000603453"/>
    </source>
</evidence>
<reference evidence="13" key="1">
    <citation type="submission" date="2020-12" db="EMBL/GenBank/DDBJ databases">
        <title>Metabolic potential, ecology and presence of endohyphal bacteria is reflected in genomic diversity of Mucoromycotina.</title>
        <authorList>
            <person name="Muszewska A."/>
            <person name="Okrasinska A."/>
            <person name="Steczkiewicz K."/>
            <person name="Drgas O."/>
            <person name="Orlowska M."/>
            <person name="Perlinska-Lenart U."/>
            <person name="Aleksandrzak-Piekarczyk T."/>
            <person name="Szatraj K."/>
            <person name="Zielenkiewicz U."/>
            <person name="Pilsyk S."/>
            <person name="Malc E."/>
            <person name="Mieczkowski P."/>
            <person name="Kruszewska J.S."/>
            <person name="Biernat P."/>
            <person name="Pawlowska J."/>
        </authorList>
    </citation>
    <scope>NUCLEOTIDE SEQUENCE</scope>
    <source>
        <strain evidence="13">WA0000017839</strain>
    </source>
</reference>
<feature type="compositionally biased region" description="Polar residues" evidence="10">
    <location>
        <begin position="1"/>
        <end position="10"/>
    </location>
</feature>
<comment type="subcellular location">
    <subcellularLocation>
        <location evidence="1">Membrane</location>
        <topology evidence="1">Multi-pass membrane protein</topology>
    </subcellularLocation>
</comment>
<evidence type="ECO:0000256" key="7">
    <source>
        <dbReference type="ARBA" id="ARBA00022989"/>
    </source>
</evidence>
<comment type="caution">
    <text evidence="13">The sequence shown here is derived from an EMBL/GenBank/DDBJ whole genome shotgun (WGS) entry which is preliminary data.</text>
</comment>
<feature type="transmembrane region" description="Helical" evidence="11">
    <location>
        <begin position="4715"/>
        <end position="4736"/>
    </location>
</feature>
<evidence type="ECO:0000256" key="11">
    <source>
        <dbReference type="SAM" id="Phobius"/>
    </source>
</evidence>
<dbReference type="InterPro" id="IPR026899">
    <property type="entry name" value="FKS1-like_dom1"/>
</dbReference>
<feature type="region of interest" description="Disordered" evidence="10">
    <location>
        <begin position="298"/>
        <end position="320"/>
    </location>
</feature>
<dbReference type="Pfam" id="PF02364">
    <property type="entry name" value="Glucan_synthase"/>
    <property type="match status" value="1"/>
</dbReference>
<feature type="compositionally biased region" description="Acidic residues" evidence="10">
    <location>
        <begin position="1915"/>
        <end position="1927"/>
    </location>
</feature>
<evidence type="ECO:0000256" key="2">
    <source>
        <dbReference type="ARBA" id="ARBA00009040"/>
    </source>
</evidence>
<accession>A0A8H7V352</accession>
<feature type="region of interest" description="Disordered" evidence="10">
    <location>
        <begin position="2013"/>
        <end position="2033"/>
    </location>
</feature>
<dbReference type="Pfam" id="PF23605">
    <property type="entry name" value="FKS1_dom2"/>
    <property type="match status" value="1"/>
</dbReference>
<feature type="compositionally biased region" description="Polar residues" evidence="10">
    <location>
        <begin position="4308"/>
        <end position="4322"/>
    </location>
</feature>
<evidence type="ECO:0000313" key="13">
    <source>
        <dbReference type="EMBL" id="KAG2201638.1"/>
    </source>
</evidence>
<feature type="region of interest" description="Disordered" evidence="10">
    <location>
        <begin position="1911"/>
        <end position="1933"/>
    </location>
</feature>
<feature type="transmembrane region" description="Helical" evidence="11">
    <location>
        <begin position="4023"/>
        <end position="4048"/>
    </location>
</feature>
<feature type="region of interest" description="Disordered" evidence="10">
    <location>
        <begin position="3540"/>
        <end position="3564"/>
    </location>
</feature>
<keyword evidence="5" id="KW-0808">Transferase</keyword>
<feature type="region of interest" description="Disordered" evidence="10">
    <location>
        <begin position="1"/>
        <end position="35"/>
    </location>
</feature>
<keyword evidence="8 11" id="KW-0472">Membrane</keyword>
<feature type="compositionally biased region" description="Basic and acidic residues" evidence="10">
    <location>
        <begin position="2564"/>
        <end position="2576"/>
    </location>
</feature>